<keyword evidence="2" id="KW-1185">Reference proteome</keyword>
<organism evidence="3">
    <name type="scientific">Brugia pahangi</name>
    <name type="common">Filarial nematode worm</name>
    <dbReference type="NCBI Taxonomy" id="6280"/>
    <lineage>
        <taxon>Eukaryota</taxon>
        <taxon>Metazoa</taxon>
        <taxon>Ecdysozoa</taxon>
        <taxon>Nematoda</taxon>
        <taxon>Chromadorea</taxon>
        <taxon>Rhabditida</taxon>
        <taxon>Spirurina</taxon>
        <taxon>Spiruromorpha</taxon>
        <taxon>Filarioidea</taxon>
        <taxon>Onchocercidae</taxon>
        <taxon>Brugia</taxon>
    </lineage>
</organism>
<dbReference type="WBParaSite" id="BPAG_0000062801-mRNA-1">
    <property type="protein sequence ID" value="BPAG_0000062801-mRNA-1"/>
    <property type="gene ID" value="BPAG_0000062801"/>
</dbReference>
<protein>
    <submittedName>
        <fullName evidence="3">Transposase</fullName>
    </submittedName>
</protein>
<gene>
    <name evidence="1" type="ORF">BPAG_LOCUS629</name>
</gene>
<dbReference type="Proteomes" id="UP000278627">
    <property type="component" value="Unassembled WGS sequence"/>
</dbReference>
<name>A0A0N4SY37_BRUPA</name>
<evidence type="ECO:0000313" key="3">
    <source>
        <dbReference type="WBParaSite" id="BPAG_0000062801-mRNA-1"/>
    </source>
</evidence>
<sequence length="78" mass="8894">MLNNITAATGGSAQLQPNESRIKKFRFPDKQLMEFLPCGNWWMSFKACVVRRKGQTVKRRDAPPFPFAQSSTKYVTLA</sequence>
<reference evidence="1 2" key="2">
    <citation type="submission" date="2018-11" db="EMBL/GenBank/DDBJ databases">
        <authorList>
            <consortium name="Pathogen Informatics"/>
        </authorList>
    </citation>
    <scope>NUCLEOTIDE SEQUENCE [LARGE SCALE GENOMIC DNA]</scope>
</reference>
<proteinExistence type="predicted"/>
<evidence type="ECO:0000313" key="2">
    <source>
        <dbReference type="Proteomes" id="UP000278627"/>
    </source>
</evidence>
<reference evidence="3" key="1">
    <citation type="submission" date="2017-02" db="UniProtKB">
        <authorList>
            <consortium name="WormBaseParasite"/>
        </authorList>
    </citation>
    <scope>IDENTIFICATION</scope>
</reference>
<evidence type="ECO:0000313" key="1">
    <source>
        <dbReference type="EMBL" id="VDN81815.1"/>
    </source>
</evidence>
<accession>A0A0N4SY37</accession>
<dbReference type="AlphaFoldDB" id="A0A0N4SY37"/>
<dbReference type="EMBL" id="UZAD01000032">
    <property type="protein sequence ID" value="VDN81815.1"/>
    <property type="molecule type" value="Genomic_DNA"/>
</dbReference>